<evidence type="ECO:0000256" key="5">
    <source>
        <dbReference type="ARBA" id="ARBA00022737"/>
    </source>
</evidence>
<evidence type="ECO:0000256" key="7">
    <source>
        <dbReference type="PROSITE-ProRule" id="PRU00282"/>
    </source>
</evidence>
<feature type="repeat" description="Solcar" evidence="7">
    <location>
        <begin position="106"/>
        <end position="201"/>
    </location>
</feature>
<dbReference type="Proteomes" id="UP000694865">
    <property type="component" value="Unplaced"/>
</dbReference>
<evidence type="ECO:0000313" key="11">
    <source>
        <dbReference type="RefSeq" id="XP_006815419.1"/>
    </source>
</evidence>
<reference evidence="11" key="1">
    <citation type="submission" date="2025-08" db="UniProtKB">
        <authorList>
            <consortium name="RefSeq"/>
        </authorList>
    </citation>
    <scope>IDENTIFICATION</scope>
    <source>
        <tissue evidence="11">Testes</tissue>
    </source>
</reference>
<dbReference type="Pfam" id="PF00153">
    <property type="entry name" value="Mito_carr"/>
    <property type="match status" value="3"/>
</dbReference>
<evidence type="ECO:0000256" key="2">
    <source>
        <dbReference type="ARBA" id="ARBA00006375"/>
    </source>
</evidence>
<keyword evidence="10" id="KW-1185">Reference proteome</keyword>
<comment type="similarity">
    <text evidence="2 8">Belongs to the mitochondrial carrier (TC 2.A.29) family.</text>
</comment>
<evidence type="ECO:0000256" key="6">
    <source>
        <dbReference type="ARBA" id="ARBA00023136"/>
    </source>
</evidence>
<dbReference type="PANTHER" id="PTHR46314:SF2">
    <property type="entry name" value="SOLUTE CARRIER FAMILY 25 MEMBER 44"/>
    <property type="match status" value="1"/>
</dbReference>
<dbReference type="InterPro" id="IPR018108">
    <property type="entry name" value="MCP_transmembrane"/>
</dbReference>
<evidence type="ECO:0000256" key="9">
    <source>
        <dbReference type="SAM" id="Phobius"/>
    </source>
</evidence>
<dbReference type="GeneID" id="100374466"/>
<dbReference type="PROSITE" id="PS50920">
    <property type="entry name" value="SOLCAR"/>
    <property type="match status" value="3"/>
</dbReference>
<dbReference type="RefSeq" id="XP_006815419.1">
    <property type="nucleotide sequence ID" value="XM_006815356.1"/>
</dbReference>
<evidence type="ECO:0000313" key="10">
    <source>
        <dbReference type="Proteomes" id="UP000694865"/>
    </source>
</evidence>
<evidence type="ECO:0000256" key="1">
    <source>
        <dbReference type="ARBA" id="ARBA00004141"/>
    </source>
</evidence>
<evidence type="ECO:0000256" key="3">
    <source>
        <dbReference type="ARBA" id="ARBA00022448"/>
    </source>
</evidence>
<keyword evidence="4 7" id="KW-0812">Transmembrane</keyword>
<dbReference type="PANTHER" id="PTHR46314">
    <property type="entry name" value="SOLUTE CARRIER FAMILY 25 MEMBER 44"/>
    <property type="match status" value="1"/>
</dbReference>
<evidence type="ECO:0000256" key="8">
    <source>
        <dbReference type="RuleBase" id="RU000488"/>
    </source>
</evidence>
<keyword evidence="5" id="KW-0677">Repeat</keyword>
<comment type="subcellular location">
    <subcellularLocation>
        <location evidence="1">Membrane</location>
        <topology evidence="1">Multi-pass membrane protein</topology>
    </subcellularLocation>
</comment>
<dbReference type="InterPro" id="IPR042164">
    <property type="entry name" value="SLC25A44"/>
</dbReference>
<keyword evidence="9" id="KW-1133">Transmembrane helix</keyword>
<proteinExistence type="inferred from homology"/>
<dbReference type="Gene3D" id="1.50.40.10">
    <property type="entry name" value="Mitochondrial carrier domain"/>
    <property type="match status" value="2"/>
</dbReference>
<keyword evidence="3 8" id="KW-0813">Transport</keyword>
<feature type="repeat" description="Solcar" evidence="7">
    <location>
        <begin position="22"/>
        <end position="101"/>
    </location>
</feature>
<accession>A0ABM0M5X8</accession>
<keyword evidence="6 7" id="KW-0472">Membrane</keyword>
<organism evidence="10 11">
    <name type="scientific">Saccoglossus kowalevskii</name>
    <name type="common">Acorn worm</name>
    <dbReference type="NCBI Taxonomy" id="10224"/>
    <lineage>
        <taxon>Eukaryota</taxon>
        <taxon>Metazoa</taxon>
        <taxon>Hemichordata</taxon>
        <taxon>Enteropneusta</taxon>
        <taxon>Harrimaniidae</taxon>
        <taxon>Saccoglossus</taxon>
    </lineage>
</organism>
<sequence length="305" mass="34107">MTSPPREAKIIEWDDMDKRKFYGFGFSIMMGIRAGIYPTILVKTRLQVQKHDTFYKGTWDAFKKIIRYEGMRGLYRGFMVNAFTVFSGQCYITTYELTRTKLAHCSNFTRSFVAGGAASLIAQSITVPCDVVSQLLMMQGQTGDGRVIAGVSPVKKTFGVIQTIWVQEGVPGFYRGYLASLLTFIPNSALWWPFYHFYWQQLVSIAPSGVPFIALQAVAGPAAGMTSATLTNPMDIIRTRLQVSGGTSIIETFNELIKEDGMKGLTKGLTARYVATVPTSFMICVSYEFIKRISLKSHLAETLHW</sequence>
<protein>
    <submittedName>
        <fullName evidence="11">Solute carrier family 25 member 44-like</fullName>
    </submittedName>
</protein>
<dbReference type="InterPro" id="IPR023395">
    <property type="entry name" value="MCP_dom_sf"/>
</dbReference>
<evidence type="ECO:0000256" key="4">
    <source>
        <dbReference type="ARBA" id="ARBA00022692"/>
    </source>
</evidence>
<feature type="transmembrane region" description="Helical" evidence="9">
    <location>
        <begin position="21"/>
        <end position="40"/>
    </location>
</feature>
<dbReference type="PRINTS" id="PR00926">
    <property type="entry name" value="MITOCARRIER"/>
</dbReference>
<name>A0ABM0M5X8_SACKO</name>
<dbReference type="InterPro" id="IPR002067">
    <property type="entry name" value="MCP"/>
</dbReference>
<gene>
    <name evidence="11" type="primary">LOC100374466</name>
</gene>
<feature type="repeat" description="Solcar" evidence="7">
    <location>
        <begin position="211"/>
        <end position="293"/>
    </location>
</feature>
<dbReference type="SUPFAM" id="SSF103506">
    <property type="entry name" value="Mitochondrial carrier"/>
    <property type="match status" value="1"/>
</dbReference>